<reference evidence="10" key="1">
    <citation type="submission" date="2024-06" db="EMBL/GenBank/DDBJ databases">
        <title>Methylostella associata gen. nov., sp. nov., a novel Ancalomicrobiaceae-affiliated facultatively methylotrophic bacteria that feed on methanotrophs of the genus Methylococcus.</title>
        <authorList>
            <person name="Saltykova V."/>
            <person name="Danilova O.V."/>
            <person name="Oshkin I.Y."/>
            <person name="Belova S.E."/>
            <person name="Pimenov N.V."/>
            <person name="Dedysh S.N."/>
        </authorList>
    </citation>
    <scope>NUCLEOTIDE SEQUENCE</scope>
    <source>
        <strain evidence="10">S20</strain>
    </source>
</reference>
<feature type="transmembrane region" description="Helical" evidence="9">
    <location>
        <begin position="150"/>
        <end position="170"/>
    </location>
</feature>
<organism evidence="10">
    <name type="scientific">Methyloraptor flagellatus</name>
    <dbReference type="NCBI Taxonomy" id="3162530"/>
    <lineage>
        <taxon>Bacteria</taxon>
        <taxon>Pseudomonadati</taxon>
        <taxon>Pseudomonadota</taxon>
        <taxon>Alphaproteobacteria</taxon>
        <taxon>Hyphomicrobiales</taxon>
        <taxon>Ancalomicrobiaceae</taxon>
        <taxon>Methyloraptor</taxon>
    </lineage>
</organism>
<name>A0AAU7XD08_9HYPH</name>
<keyword evidence="7 9" id="KW-0472">Membrane</keyword>
<proteinExistence type="inferred from homology"/>
<comment type="similarity">
    <text evidence="2">Belongs to the autoinducer-2 exporter (AI-2E) (TC 2.A.86) family.</text>
</comment>
<dbReference type="PANTHER" id="PTHR21716">
    <property type="entry name" value="TRANSMEMBRANE PROTEIN"/>
    <property type="match status" value="1"/>
</dbReference>
<accession>A0AAU7XD08</accession>
<dbReference type="AlphaFoldDB" id="A0AAU7XD08"/>
<feature type="region of interest" description="Disordered" evidence="8">
    <location>
        <begin position="366"/>
        <end position="388"/>
    </location>
</feature>
<dbReference type="GO" id="GO:0005886">
    <property type="term" value="C:plasma membrane"/>
    <property type="evidence" value="ECO:0007669"/>
    <property type="project" value="UniProtKB-SubCell"/>
</dbReference>
<evidence type="ECO:0000256" key="2">
    <source>
        <dbReference type="ARBA" id="ARBA00009773"/>
    </source>
</evidence>
<dbReference type="PANTHER" id="PTHR21716:SF53">
    <property type="entry name" value="PERMEASE PERM-RELATED"/>
    <property type="match status" value="1"/>
</dbReference>
<keyword evidence="5 9" id="KW-0812">Transmembrane</keyword>
<feature type="transmembrane region" description="Helical" evidence="9">
    <location>
        <begin position="217"/>
        <end position="238"/>
    </location>
</feature>
<evidence type="ECO:0000256" key="7">
    <source>
        <dbReference type="ARBA" id="ARBA00023136"/>
    </source>
</evidence>
<feature type="transmembrane region" description="Helical" evidence="9">
    <location>
        <begin position="270"/>
        <end position="290"/>
    </location>
</feature>
<dbReference type="EMBL" id="CP158568">
    <property type="protein sequence ID" value="XBY46030.1"/>
    <property type="molecule type" value="Genomic_DNA"/>
</dbReference>
<evidence type="ECO:0000256" key="8">
    <source>
        <dbReference type="SAM" id="MobiDB-lite"/>
    </source>
</evidence>
<dbReference type="Pfam" id="PF01594">
    <property type="entry name" value="AI-2E_transport"/>
    <property type="match status" value="1"/>
</dbReference>
<evidence type="ECO:0000256" key="5">
    <source>
        <dbReference type="ARBA" id="ARBA00022692"/>
    </source>
</evidence>
<dbReference type="RefSeq" id="WP_407051126.1">
    <property type="nucleotide sequence ID" value="NZ_CP158568.1"/>
</dbReference>
<comment type="subcellular location">
    <subcellularLocation>
        <location evidence="1">Cell membrane</location>
        <topology evidence="1">Multi-pass membrane protein</topology>
    </subcellularLocation>
</comment>
<keyword evidence="4" id="KW-1003">Cell membrane</keyword>
<dbReference type="InterPro" id="IPR002549">
    <property type="entry name" value="AI-2E-like"/>
</dbReference>
<evidence type="ECO:0000256" key="3">
    <source>
        <dbReference type="ARBA" id="ARBA00022448"/>
    </source>
</evidence>
<evidence type="ECO:0000256" key="4">
    <source>
        <dbReference type="ARBA" id="ARBA00022475"/>
    </source>
</evidence>
<dbReference type="KEGG" id="mflg:ABS361_07285"/>
<evidence type="ECO:0000256" key="6">
    <source>
        <dbReference type="ARBA" id="ARBA00022989"/>
    </source>
</evidence>
<gene>
    <name evidence="10" type="ORF">ABS361_07285</name>
</gene>
<evidence type="ECO:0000313" key="10">
    <source>
        <dbReference type="EMBL" id="XBY46030.1"/>
    </source>
</evidence>
<evidence type="ECO:0000256" key="9">
    <source>
        <dbReference type="SAM" id="Phobius"/>
    </source>
</evidence>
<sequence length="388" mass="41118">MTLERQIKFWLGALAVLVLFLWLFSGILLPFVAGMALAYLLDPLADRFERLGLSRGASTLVIVLIFALVVTLVAVLIMPILANQLGGLVERLPSYVAKVQALAASAMEGPLGRVLGSSSKDLESQVAGLVSQGAGWVTNVLNSLWNGGQAVVSIVSVAVIAPVIAFYMLLDWDRMIARIDSWLPLQHRATVRRLASEMNNAVAGFVRGQISVCMAMGIFYAAGLALIGLNFGLLIGLSAGLLGFVPYVGFGSGLIAGVIVAVVQFWPDWHYVVAVLAVFGAGQILEGYVLQPNWVGKSVGLHPVWLLFSLFAFGSLFGFVGLLVAVPLAASVGVLARFALEQYLASPLYDPSGAAHHPHPAVAHPPLIEPAPQADRPQVAASVRPLDA</sequence>
<keyword evidence="3" id="KW-0813">Transport</keyword>
<protein>
    <submittedName>
        <fullName evidence="10">AI-2E family transporter</fullName>
    </submittedName>
</protein>
<feature type="transmembrane region" description="Helical" evidence="9">
    <location>
        <begin position="12"/>
        <end position="40"/>
    </location>
</feature>
<feature type="transmembrane region" description="Helical" evidence="9">
    <location>
        <begin position="60"/>
        <end position="82"/>
    </location>
</feature>
<evidence type="ECO:0000256" key="1">
    <source>
        <dbReference type="ARBA" id="ARBA00004651"/>
    </source>
</evidence>
<dbReference type="GO" id="GO:0055085">
    <property type="term" value="P:transmembrane transport"/>
    <property type="evidence" value="ECO:0007669"/>
    <property type="project" value="TreeGrafter"/>
</dbReference>
<feature type="transmembrane region" description="Helical" evidence="9">
    <location>
        <begin position="310"/>
        <end position="336"/>
    </location>
</feature>
<keyword evidence="6 9" id="KW-1133">Transmembrane helix</keyword>
<feature type="transmembrane region" description="Helical" evidence="9">
    <location>
        <begin position="244"/>
        <end position="263"/>
    </location>
</feature>